<organism evidence="1 2">
    <name type="scientific">Citreimonas salinaria</name>
    <dbReference type="NCBI Taxonomy" id="321339"/>
    <lineage>
        <taxon>Bacteria</taxon>
        <taxon>Pseudomonadati</taxon>
        <taxon>Pseudomonadota</taxon>
        <taxon>Alphaproteobacteria</taxon>
        <taxon>Rhodobacterales</taxon>
        <taxon>Roseobacteraceae</taxon>
        <taxon>Citreimonas</taxon>
    </lineage>
</organism>
<dbReference type="AlphaFoldDB" id="A0A1H3NX20"/>
<evidence type="ECO:0000313" key="1">
    <source>
        <dbReference type="EMBL" id="SDY93378.1"/>
    </source>
</evidence>
<reference evidence="1 2" key="1">
    <citation type="submission" date="2016-10" db="EMBL/GenBank/DDBJ databases">
        <authorList>
            <person name="de Groot N.N."/>
        </authorList>
    </citation>
    <scope>NUCLEOTIDE SEQUENCE [LARGE SCALE GENOMIC DNA]</scope>
    <source>
        <strain evidence="1 2">DSM 26880</strain>
    </source>
</reference>
<evidence type="ECO:0000313" key="2">
    <source>
        <dbReference type="Proteomes" id="UP000199286"/>
    </source>
</evidence>
<sequence>MINDQTIAQGRNLFVAADNIRRASADLDALWESMFEALEDEEFGAGVATEPKKRDSSYSTDWISPIYEQTFEIRKPSKKDSSPGKVISTISVAIRLCGNSDVSDEPVFPWSDQAALIIAWHPFDDEWGAEDFEVDKALLRNSRLRRDFPFPR</sequence>
<dbReference type="Proteomes" id="UP000199286">
    <property type="component" value="Unassembled WGS sequence"/>
</dbReference>
<keyword evidence="2" id="KW-1185">Reference proteome</keyword>
<proteinExistence type="predicted"/>
<name>A0A1H3NX20_9RHOB</name>
<gene>
    <name evidence="1" type="ORF">SAMN05444340_13513</name>
</gene>
<accession>A0A1H3NX20</accession>
<dbReference type="RefSeq" id="WP_089886408.1">
    <property type="nucleotide sequence ID" value="NZ_FNPF01000035.1"/>
</dbReference>
<dbReference type="OrthoDB" id="7856143at2"/>
<dbReference type="EMBL" id="FNPF01000035">
    <property type="protein sequence ID" value="SDY93378.1"/>
    <property type="molecule type" value="Genomic_DNA"/>
</dbReference>
<protein>
    <submittedName>
        <fullName evidence="1">Uncharacterized protein</fullName>
    </submittedName>
</protein>